<organism evidence="2 3">
    <name type="scientific">Paracraurococcus ruber</name>
    <dbReference type="NCBI Taxonomy" id="77675"/>
    <lineage>
        <taxon>Bacteria</taxon>
        <taxon>Pseudomonadati</taxon>
        <taxon>Pseudomonadota</taxon>
        <taxon>Alphaproteobacteria</taxon>
        <taxon>Acetobacterales</taxon>
        <taxon>Roseomonadaceae</taxon>
        <taxon>Paracraurococcus</taxon>
    </lineage>
</organism>
<dbReference type="EMBL" id="NRSG01000111">
    <property type="protein sequence ID" value="MBK1659593.1"/>
    <property type="molecule type" value="Genomic_DNA"/>
</dbReference>
<dbReference type="InterPro" id="IPR002925">
    <property type="entry name" value="Dienelactn_hydro"/>
</dbReference>
<keyword evidence="3" id="KW-1185">Reference proteome</keyword>
<proteinExistence type="predicted"/>
<comment type="caution">
    <text evidence="2">The sequence shown here is derived from an EMBL/GenBank/DDBJ whole genome shotgun (WGS) entry which is preliminary data.</text>
</comment>
<gene>
    <name evidence="2" type="ORF">CKO45_15250</name>
</gene>
<evidence type="ECO:0000313" key="2">
    <source>
        <dbReference type="EMBL" id="MBK1659593.1"/>
    </source>
</evidence>
<evidence type="ECO:0000259" key="1">
    <source>
        <dbReference type="Pfam" id="PF01738"/>
    </source>
</evidence>
<reference evidence="2 3" key="1">
    <citation type="journal article" date="2020" name="Microorganisms">
        <title>Osmotic Adaptation and Compatible Solute Biosynthesis of Phototrophic Bacteria as Revealed from Genome Analyses.</title>
        <authorList>
            <person name="Imhoff J.F."/>
            <person name="Rahn T."/>
            <person name="Kunzel S."/>
            <person name="Keller A."/>
            <person name="Neulinger S.C."/>
        </authorList>
    </citation>
    <scope>NUCLEOTIDE SEQUENCE [LARGE SCALE GENOMIC DNA]</scope>
    <source>
        <strain evidence="2 3">DSM 15382</strain>
    </source>
</reference>
<evidence type="ECO:0000313" key="3">
    <source>
        <dbReference type="Proteomes" id="UP000697995"/>
    </source>
</evidence>
<dbReference type="SUPFAM" id="SSF53474">
    <property type="entry name" value="alpha/beta-Hydrolases"/>
    <property type="match status" value="1"/>
</dbReference>
<dbReference type="PANTHER" id="PTHR46623:SF6">
    <property type="entry name" value="ALPHA_BETA-HYDROLASES SUPERFAMILY PROTEIN"/>
    <property type="match status" value="1"/>
</dbReference>
<sequence>MAFYRGMTCENVTLTGHGGTPITAYVARPAGAGPFPGVVLIHHLPGWSELYIESTRRFAHHGYLAICANLYERAGEGHPDDVAAKVRAEGGIPDAQMVGDTAAAVAWMRAQADCNGKVGIYGSCSGGRHAVIYASQRRDVDAAVDMWGGRVVMGAEELNAKTPVAPIDMTKDLSCPLLGIFGNDDRAPSPEQVDQHEAALKAAGKDYEFHRYDGAGHGFNYWHRPLYRVEQAMDAWGKVFAFFGRHLAA</sequence>
<dbReference type="Gene3D" id="3.40.50.1820">
    <property type="entry name" value="alpha/beta hydrolase"/>
    <property type="match status" value="1"/>
</dbReference>
<dbReference type="PANTHER" id="PTHR46623">
    <property type="entry name" value="CARBOXYMETHYLENEBUTENOLIDASE-RELATED"/>
    <property type="match status" value="1"/>
</dbReference>
<dbReference type="Pfam" id="PF01738">
    <property type="entry name" value="DLH"/>
    <property type="match status" value="1"/>
</dbReference>
<protein>
    <submittedName>
        <fullName evidence="2">Carboxymethylenebutenolidase</fullName>
    </submittedName>
</protein>
<dbReference type="InterPro" id="IPR051049">
    <property type="entry name" value="Dienelactone_hydrolase-like"/>
</dbReference>
<dbReference type="RefSeq" id="WP_133221536.1">
    <property type="nucleotide sequence ID" value="NZ_NRSG01000111.1"/>
</dbReference>
<dbReference type="Proteomes" id="UP000697995">
    <property type="component" value="Unassembled WGS sequence"/>
</dbReference>
<dbReference type="InterPro" id="IPR029058">
    <property type="entry name" value="AB_hydrolase_fold"/>
</dbReference>
<feature type="domain" description="Dienelactone hydrolase" evidence="1">
    <location>
        <begin position="22"/>
        <end position="246"/>
    </location>
</feature>
<name>A0ABS1CYV9_9PROT</name>
<accession>A0ABS1CYV9</accession>